<keyword evidence="2" id="KW-1185">Reference proteome</keyword>
<accession>A0ACD4CW43</accession>
<protein>
    <submittedName>
        <fullName evidence="1">VOC family protein</fullName>
    </submittedName>
</protein>
<keyword evidence="1" id="KW-0614">Plasmid</keyword>
<organism evidence="1 2">
    <name type="scientific">Phyllobacterium zundukense</name>
    <dbReference type="NCBI Taxonomy" id="1867719"/>
    <lineage>
        <taxon>Bacteria</taxon>
        <taxon>Pseudomonadati</taxon>
        <taxon>Pseudomonadota</taxon>
        <taxon>Alphaproteobacteria</taxon>
        <taxon>Hyphomicrobiales</taxon>
        <taxon>Phyllobacteriaceae</taxon>
        <taxon>Phyllobacterium</taxon>
    </lineage>
</organism>
<dbReference type="EMBL" id="CP104970">
    <property type="protein sequence ID" value="UXN57817.1"/>
    <property type="molecule type" value="Genomic_DNA"/>
</dbReference>
<evidence type="ECO:0000313" key="2">
    <source>
        <dbReference type="Proteomes" id="UP001061991"/>
    </source>
</evidence>
<proteinExistence type="predicted"/>
<sequence length="211" mass="23971">MPNIENLRKQAKQFLRWHRERYYPVAAQISSVLSRFRDLPDREVLEANFKLSDAQELVARKHGFENWTALIKGVETMTSSSIARMSAIKTAEPQLFVSDMEVAYGFYVQKLGFKIAFSYGEPTFYTQVFRDGGRLNLRKVAGPVFDSSFRAREHNALSATLTIDDAKPLFLEFEKAGVPFHRALRTEPWGARTFIVQDPDGNLIAFAGATN</sequence>
<geneLocation type="plasmid" evidence="1 2">
    <name>p_unnamed3</name>
</geneLocation>
<reference evidence="1" key="1">
    <citation type="submission" date="2022-09" db="EMBL/GenBank/DDBJ databases">
        <title>Interaction between co-microsymbionts with complementary sets of symbiotic genes in legume-rhizobium systems.</title>
        <authorList>
            <person name="Safronova V."/>
            <person name="Sazanova A."/>
            <person name="Afonin A."/>
            <person name="Chirak E."/>
        </authorList>
    </citation>
    <scope>NUCLEOTIDE SEQUENCE</scope>
    <source>
        <strain evidence="1">A18/3m</strain>
    </source>
</reference>
<evidence type="ECO:0000313" key="1">
    <source>
        <dbReference type="EMBL" id="UXN57817.1"/>
    </source>
</evidence>
<gene>
    <name evidence="1" type="ORF">N8E88_03015</name>
</gene>
<name>A0ACD4CW43_9HYPH</name>
<dbReference type="Proteomes" id="UP001061991">
    <property type="component" value="Plasmid p_unnamed3"/>
</dbReference>